<sequence length="833" mass="90260">TVLFLHQNNPSPFVLLLQNTLQMDRVTAKLNITIFSILFSLLSLSCSNVNSLSEEPNATTPNSTKLNLNPFTPKASLIRYWKNHISQNTPLPPFLLSKASPLSPVQSSLFADLLSRDSLSSHLAAFCSSANLLCPLDSKPVLENRNNDDANFTSYTTNKAFTNYGNARLGGSDLFKSYSEGINFASGSFARYSRAATGRRESFTAYSGDANVAAANFTSYAAGAGGGSGDFKSYSARVNVPDNEFVTYDSNANGHRLTFASYADETNSGRQSFAGYGKNGNSAPVGFASYGSSSNVVGSAFSGYGESGNGANDSFKSYTTNANNPSNNFKSYGSGGNGGLDGFASYRESANAGSDAFQSYGKGSSSEKTSFSNYGKSFNVGSDMFKEYAKGSVGQLVGFEIYGANATFKEYAKKNGVTFAQYTKTGFPVNQAVEQGKFFRESLLKQGTVTRMPDITDRMPRRSFLPPGIESRLPFSTERLAEMRRAFRAGAGSGEARMLENAVAECEREPSRGETKRCVGSAERMIDFAVSVLGREAAVRTTEAPFSSTKFSEIVPPINRRVLLTSLSLTLTPFLTSPPINSRTHYGDLFSLPASEARGLFQMPPVRLTNRYYLVRAGESEYESIGIINTNPVAKTSMDNGLSEKGKKQIVRAALDLKSMGACENNCWIWPSITQRAYQSAEIIAAVNGINRSHIVPEYSFLDARGLGVYEGKKLDSVSEVYASDSLSPNIKPPPINDGTPNESVQDVFVRVTQLMSILETQYSEDTVIIVSPDSDNLTVLQAGLVGLELRRHVHMDLAFRPGEVRFIDASNVPTYKQPASAVYKCLNPPSCN</sequence>
<comment type="caution">
    <text evidence="8">The sequence shown here is derived from an EMBL/GenBank/DDBJ whole genome shotgun (WGS) entry which is preliminary data.</text>
</comment>
<evidence type="ECO:0000259" key="7">
    <source>
        <dbReference type="PROSITE" id="PS51277"/>
    </source>
</evidence>
<dbReference type="Gene3D" id="3.40.50.1240">
    <property type="entry name" value="Phosphoglycerate mutase-like"/>
    <property type="match status" value="1"/>
</dbReference>
<keyword evidence="9" id="KW-1185">Reference proteome</keyword>
<keyword evidence="5" id="KW-0732">Signal</keyword>
<evidence type="ECO:0000313" key="9">
    <source>
        <dbReference type="Proteomes" id="UP000325081"/>
    </source>
</evidence>
<dbReference type="InterPro" id="IPR051897">
    <property type="entry name" value="PG-associated_BURP"/>
</dbReference>
<dbReference type="Pfam" id="PF03181">
    <property type="entry name" value="BURP"/>
    <property type="match status" value="1"/>
</dbReference>
<dbReference type="Proteomes" id="UP000325081">
    <property type="component" value="Unassembled WGS sequence"/>
</dbReference>
<keyword evidence="3" id="KW-0964">Secreted</keyword>
<evidence type="ECO:0000256" key="3">
    <source>
        <dbReference type="ARBA" id="ARBA00022512"/>
    </source>
</evidence>
<keyword evidence="6" id="KW-0325">Glycoprotein</keyword>
<dbReference type="PANTHER" id="PTHR31458">
    <property type="entry name" value="POLYGALACTURONASE 1 BETA-LIKE PROTEIN 2"/>
    <property type="match status" value="1"/>
</dbReference>
<dbReference type="GO" id="GO:0048046">
    <property type="term" value="C:apoplast"/>
    <property type="evidence" value="ECO:0007669"/>
    <property type="project" value="UniProtKB-SubCell"/>
</dbReference>
<dbReference type="SUPFAM" id="SSF53254">
    <property type="entry name" value="Phosphoglycerate mutase-like"/>
    <property type="match status" value="1"/>
</dbReference>
<reference evidence="9" key="1">
    <citation type="journal article" date="2019" name="Curr. Biol.">
        <title>Genome Sequence of Striga asiatica Provides Insight into the Evolution of Plant Parasitism.</title>
        <authorList>
            <person name="Yoshida S."/>
            <person name="Kim S."/>
            <person name="Wafula E.K."/>
            <person name="Tanskanen J."/>
            <person name="Kim Y.M."/>
            <person name="Honaas L."/>
            <person name="Yang Z."/>
            <person name="Spallek T."/>
            <person name="Conn C.E."/>
            <person name="Ichihashi Y."/>
            <person name="Cheong K."/>
            <person name="Cui S."/>
            <person name="Der J.P."/>
            <person name="Gundlach H."/>
            <person name="Jiao Y."/>
            <person name="Hori C."/>
            <person name="Ishida J.K."/>
            <person name="Kasahara H."/>
            <person name="Kiba T."/>
            <person name="Kim M.S."/>
            <person name="Koo N."/>
            <person name="Laohavisit A."/>
            <person name="Lee Y.H."/>
            <person name="Lumba S."/>
            <person name="McCourt P."/>
            <person name="Mortimer J.C."/>
            <person name="Mutuku J.M."/>
            <person name="Nomura T."/>
            <person name="Sasaki-Sekimoto Y."/>
            <person name="Seto Y."/>
            <person name="Wang Y."/>
            <person name="Wakatake T."/>
            <person name="Sakakibara H."/>
            <person name="Demura T."/>
            <person name="Yamaguchi S."/>
            <person name="Yoneyama K."/>
            <person name="Manabe R.I."/>
            <person name="Nelson D.C."/>
            <person name="Schulman A.H."/>
            <person name="Timko M.P."/>
            <person name="dePamphilis C.W."/>
            <person name="Choi D."/>
            <person name="Shirasu K."/>
        </authorList>
    </citation>
    <scope>NUCLEOTIDE SEQUENCE [LARGE SCALE GENOMIC DNA]</scope>
    <source>
        <strain evidence="9">cv. UVA1</strain>
    </source>
</reference>
<dbReference type="AlphaFoldDB" id="A0A5A7RI24"/>
<evidence type="ECO:0000256" key="4">
    <source>
        <dbReference type="ARBA" id="ARBA00022523"/>
    </source>
</evidence>
<proteinExistence type="predicted"/>
<dbReference type="InterPro" id="IPR004873">
    <property type="entry name" value="BURP_dom"/>
</dbReference>
<dbReference type="PROSITE" id="PS51277">
    <property type="entry name" value="BURP"/>
    <property type="match status" value="1"/>
</dbReference>
<evidence type="ECO:0000313" key="8">
    <source>
        <dbReference type="EMBL" id="GER56855.1"/>
    </source>
</evidence>
<evidence type="ECO:0000256" key="5">
    <source>
        <dbReference type="ARBA" id="ARBA00022729"/>
    </source>
</evidence>
<dbReference type="EMBL" id="BKCP01012737">
    <property type="protein sequence ID" value="GER56855.1"/>
    <property type="molecule type" value="Genomic_DNA"/>
</dbReference>
<dbReference type="SMART" id="SM01045">
    <property type="entry name" value="BURP"/>
    <property type="match status" value="1"/>
</dbReference>
<protein>
    <submittedName>
        <fullName evidence="8">Polygalacturonase-1 non-catalytic subunit beta</fullName>
    </submittedName>
</protein>
<dbReference type="PANTHER" id="PTHR31458:SF2">
    <property type="entry name" value="POLYGALACTURONASE 1 BETA-LIKE PROTEIN 2"/>
    <property type="match status" value="1"/>
</dbReference>
<keyword evidence="3" id="KW-0134">Cell wall</keyword>
<evidence type="ECO:0000256" key="6">
    <source>
        <dbReference type="ARBA" id="ARBA00023180"/>
    </source>
</evidence>
<evidence type="ECO:0000256" key="2">
    <source>
        <dbReference type="ARBA" id="ARBA00004271"/>
    </source>
</evidence>
<feature type="non-terminal residue" evidence="8">
    <location>
        <position position="1"/>
    </location>
</feature>
<dbReference type="InterPro" id="IPR013078">
    <property type="entry name" value="His_Pase_superF_clade-1"/>
</dbReference>
<accession>A0A5A7RI24</accession>
<organism evidence="8 9">
    <name type="scientific">Striga asiatica</name>
    <name type="common">Asiatic witchweed</name>
    <name type="synonym">Buchnera asiatica</name>
    <dbReference type="NCBI Taxonomy" id="4170"/>
    <lineage>
        <taxon>Eukaryota</taxon>
        <taxon>Viridiplantae</taxon>
        <taxon>Streptophyta</taxon>
        <taxon>Embryophyta</taxon>
        <taxon>Tracheophyta</taxon>
        <taxon>Spermatophyta</taxon>
        <taxon>Magnoliopsida</taxon>
        <taxon>eudicotyledons</taxon>
        <taxon>Gunneridae</taxon>
        <taxon>Pentapetalae</taxon>
        <taxon>asterids</taxon>
        <taxon>lamiids</taxon>
        <taxon>Lamiales</taxon>
        <taxon>Orobanchaceae</taxon>
        <taxon>Buchnereae</taxon>
        <taxon>Striga</taxon>
    </lineage>
</organism>
<dbReference type="CDD" id="cd07040">
    <property type="entry name" value="HP"/>
    <property type="match status" value="1"/>
</dbReference>
<evidence type="ECO:0000256" key="1">
    <source>
        <dbReference type="ARBA" id="ARBA00004191"/>
    </source>
</evidence>
<name>A0A5A7RI24_STRAF</name>
<gene>
    <name evidence="8" type="ORF">STAS_34589</name>
</gene>
<feature type="domain" description="BURP" evidence="7">
    <location>
        <begin position="438"/>
        <end position="544"/>
    </location>
</feature>
<dbReference type="InterPro" id="IPR029033">
    <property type="entry name" value="His_PPase_superfam"/>
</dbReference>
<comment type="subcellular location">
    <subcellularLocation>
        <location evidence="1">Secreted</location>
        <location evidence="1">Cell wall</location>
    </subcellularLocation>
    <subcellularLocation>
        <location evidence="2">Secreted</location>
        <location evidence="2">Extracellular space</location>
        <location evidence="2">Apoplast</location>
    </subcellularLocation>
</comment>
<dbReference type="Pfam" id="PF00300">
    <property type="entry name" value="His_Phos_1"/>
    <property type="match status" value="1"/>
</dbReference>
<dbReference type="OrthoDB" id="4531at2759"/>
<keyword evidence="4" id="KW-0052">Apoplast</keyword>